<feature type="domain" description="DUF11" evidence="3">
    <location>
        <begin position="39"/>
        <end position="149"/>
    </location>
</feature>
<feature type="region of interest" description="Disordered" evidence="1">
    <location>
        <begin position="148"/>
        <end position="179"/>
    </location>
</feature>
<feature type="transmembrane region" description="Helical" evidence="2">
    <location>
        <begin position="193"/>
        <end position="213"/>
    </location>
</feature>
<dbReference type="Proteomes" id="UP001419910">
    <property type="component" value="Unassembled WGS sequence"/>
</dbReference>
<dbReference type="EMBL" id="JBDIME010000010">
    <property type="protein sequence ID" value="MEN2790609.1"/>
    <property type="molecule type" value="Genomic_DNA"/>
</dbReference>
<dbReference type="Pfam" id="PF01345">
    <property type="entry name" value="DUF11"/>
    <property type="match status" value="1"/>
</dbReference>
<accession>A0ABU9Y474</accession>
<evidence type="ECO:0000313" key="5">
    <source>
        <dbReference type="Proteomes" id="UP001419910"/>
    </source>
</evidence>
<comment type="caution">
    <text evidence="4">The sequence shown here is derived from an EMBL/GenBank/DDBJ whole genome shotgun (WGS) entry which is preliminary data.</text>
</comment>
<gene>
    <name evidence="4" type="ORF">ABC974_13295</name>
</gene>
<evidence type="ECO:0000256" key="1">
    <source>
        <dbReference type="SAM" id="MobiDB-lite"/>
    </source>
</evidence>
<protein>
    <submittedName>
        <fullName evidence="4">DUF11 domain-containing protein</fullName>
    </submittedName>
</protein>
<sequence length="274" mass="27880">MASGTLWVALWLGALAGGVVSPGAARAQEPPAQEPRAADLSITASVGAKGMPRPSELVTYTLAIANAGPSEGNRAQLSLTPDTANVSVDHVSGACDALPCYLPTIAPGASRSVEVGLRIASGGGFGFTARVRALEPDPDRTNNVAIVSVAPPAPTPTPTPRPTPTPTPTPSAQFSTTPVGPPPPWWQVLLTPWPLGGGALLLLSLIVGSVTTVRRRRRARWLERLSVTADPGPEPSLATGPIAFAGPVLTLSIRCEAGKAGPLGAVPILGVTYG</sequence>
<keyword evidence="2" id="KW-1133">Transmembrane helix</keyword>
<feature type="compositionally biased region" description="Pro residues" evidence="1">
    <location>
        <begin position="151"/>
        <end position="169"/>
    </location>
</feature>
<evidence type="ECO:0000259" key="3">
    <source>
        <dbReference type="Pfam" id="PF01345"/>
    </source>
</evidence>
<evidence type="ECO:0000256" key="2">
    <source>
        <dbReference type="SAM" id="Phobius"/>
    </source>
</evidence>
<keyword evidence="5" id="KW-1185">Reference proteome</keyword>
<keyword evidence="2" id="KW-0812">Transmembrane</keyword>
<dbReference type="RefSeq" id="WP_343888351.1">
    <property type="nucleotide sequence ID" value="NZ_BAAAEH010000008.1"/>
</dbReference>
<organism evidence="4 5">
    <name type="scientific">Sphingomonas oligophenolica</name>
    <dbReference type="NCBI Taxonomy" id="301154"/>
    <lineage>
        <taxon>Bacteria</taxon>
        <taxon>Pseudomonadati</taxon>
        <taxon>Pseudomonadota</taxon>
        <taxon>Alphaproteobacteria</taxon>
        <taxon>Sphingomonadales</taxon>
        <taxon>Sphingomonadaceae</taxon>
        <taxon>Sphingomonas</taxon>
    </lineage>
</organism>
<reference evidence="4 5" key="1">
    <citation type="submission" date="2024-05" db="EMBL/GenBank/DDBJ databases">
        <authorList>
            <person name="Liu Q."/>
            <person name="Xin Y.-H."/>
        </authorList>
    </citation>
    <scope>NUCLEOTIDE SEQUENCE [LARGE SCALE GENOMIC DNA]</scope>
    <source>
        <strain evidence="4 5">CGMCC 1.10181</strain>
    </source>
</reference>
<keyword evidence="2" id="KW-0472">Membrane</keyword>
<evidence type="ECO:0000313" key="4">
    <source>
        <dbReference type="EMBL" id="MEN2790609.1"/>
    </source>
</evidence>
<dbReference type="InterPro" id="IPR001434">
    <property type="entry name" value="OmcB-like_DUF11"/>
</dbReference>
<dbReference type="InterPro" id="IPR013783">
    <property type="entry name" value="Ig-like_fold"/>
</dbReference>
<proteinExistence type="predicted"/>
<dbReference type="Gene3D" id="2.60.40.10">
    <property type="entry name" value="Immunoglobulins"/>
    <property type="match status" value="1"/>
</dbReference>
<name>A0ABU9Y474_9SPHN</name>